<name>A0ACC2DVB5_DIPCM</name>
<gene>
    <name evidence="1" type="ORF">O6H91_04G026100</name>
</gene>
<organism evidence="1 2">
    <name type="scientific">Diphasiastrum complanatum</name>
    <name type="common">Issler's clubmoss</name>
    <name type="synonym">Lycopodium complanatum</name>
    <dbReference type="NCBI Taxonomy" id="34168"/>
    <lineage>
        <taxon>Eukaryota</taxon>
        <taxon>Viridiplantae</taxon>
        <taxon>Streptophyta</taxon>
        <taxon>Embryophyta</taxon>
        <taxon>Tracheophyta</taxon>
        <taxon>Lycopodiopsida</taxon>
        <taxon>Lycopodiales</taxon>
        <taxon>Lycopodiaceae</taxon>
        <taxon>Lycopodioideae</taxon>
        <taxon>Diphasiastrum</taxon>
    </lineage>
</organism>
<proteinExistence type="predicted"/>
<dbReference type="EMBL" id="CM055095">
    <property type="protein sequence ID" value="KAJ7558141.1"/>
    <property type="molecule type" value="Genomic_DNA"/>
</dbReference>
<protein>
    <submittedName>
        <fullName evidence="1">Uncharacterized protein</fullName>
    </submittedName>
</protein>
<evidence type="ECO:0000313" key="1">
    <source>
        <dbReference type="EMBL" id="KAJ7558141.1"/>
    </source>
</evidence>
<dbReference type="Proteomes" id="UP001162992">
    <property type="component" value="Chromosome 4"/>
</dbReference>
<comment type="caution">
    <text evidence="1">The sequence shown here is derived from an EMBL/GenBank/DDBJ whole genome shotgun (WGS) entry which is preliminary data.</text>
</comment>
<accession>A0ACC2DVB5</accession>
<evidence type="ECO:0000313" key="2">
    <source>
        <dbReference type="Proteomes" id="UP001162992"/>
    </source>
</evidence>
<reference evidence="2" key="1">
    <citation type="journal article" date="2024" name="Proc. Natl. Acad. Sci. U.S.A.">
        <title>Extraordinary preservation of gene collinearity over three hundred million years revealed in homosporous lycophytes.</title>
        <authorList>
            <person name="Li C."/>
            <person name="Wickell D."/>
            <person name="Kuo L.Y."/>
            <person name="Chen X."/>
            <person name="Nie B."/>
            <person name="Liao X."/>
            <person name="Peng D."/>
            <person name="Ji J."/>
            <person name="Jenkins J."/>
            <person name="Williams M."/>
            <person name="Shu S."/>
            <person name="Plott C."/>
            <person name="Barry K."/>
            <person name="Rajasekar S."/>
            <person name="Grimwood J."/>
            <person name="Han X."/>
            <person name="Sun S."/>
            <person name="Hou Z."/>
            <person name="He W."/>
            <person name="Dai G."/>
            <person name="Sun C."/>
            <person name="Schmutz J."/>
            <person name="Leebens-Mack J.H."/>
            <person name="Li F.W."/>
            <person name="Wang L."/>
        </authorList>
    </citation>
    <scope>NUCLEOTIDE SEQUENCE [LARGE SCALE GENOMIC DNA]</scope>
    <source>
        <strain evidence="2">cv. PW_Plant_1</strain>
    </source>
</reference>
<sequence>MSAKKDTSVSIENSQEKFGAASQAANGNAVGASRGSKLANLFLRMSGMGIPLFVLTLMVTAKQTTTILTLQISADFKVSKAFEAVVGASAVVAAYSFIQTIIDLMSFFNHNTVATKKAHAWIVFLADQSLTYLLFGATAAATEVAYISKNGSKRVGWSAVCDNFNKFCNIVGGAIVLCYLAVVVLMVTSVLSARRLFTR</sequence>
<keyword evidence="2" id="KW-1185">Reference proteome</keyword>